<proteinExistence type="predicted"/>
<keyword evidence="3" id="KW-0472">Membrane</keyword>
<name>A0A5C5UF15_9CORY</name>
<organism evidence="5 6">
    <name type="scientific">Corynebacterium canis</name>
    <dbReference type="NCBI Taxonomy" id="679663"/>
    <lineage>
        <taxon>Bacteria</taxon>
        <taxon>Bacillati</taxon>
        <taxon>Actinomycetota</taxon>
        <taxon>Actinomycetes</taxon>
        <taxon>Mycobacteriales</taxon>
        <taxon>Corynebacteriaceae</taxon>
        <taxon>Corynebacterium</taxon>
    </lineage>
</organism>
<dbReference type="PANTHER" id="PTHR45625:SF3">
    <property type="entry name" value="PEPTIDYL-PROLYL CIS-TRANS ISOMERASE B-RELATED"/>
    <property type="match status" value="1"/>
</dbReference>
<keyword evidence="5" id="KW-0413">Isomerase</keyword>
<feature type="region of interest" description="Disordered" evidence="2">
    <location>
        <begin position="97"/>
        <end position="116"/>
    </location>
</feature>
<feature type="transmembrane region" description="Helical" evidence="3">
    <location>
        <begin position="29"/>
        <end position="50"/>
    </location>
</feature>
<dbReference type="Gene3D" id="2.40.100.10">
    <property type="entry name" value="Cyclophilin-like"/>
    <property type="match status" value="1"/>
</dbReference>
<evidence type="ECO:0000256" key="1">
    <source>
        <dbReference type="ARBA" id="ARBA00002388"/>
    </source>
</evidence>
<feature type="region of interest" description="Disordered" evidence="2">
    <location>
        <begin position="53"/>
        <end position="83"/>
    </location>
</feature>
<dbReference type="SUPFAM" id="SSF50891">
    <property type="entry name" value="Cyclophilin-like"/>
    <property type="match status" value="1"/>
</dbReference>
<gene>
    <name evidence="5" type="ORF">FRX94_09255</name>
</gene>
<evidence type="ECO:0000256" key="2">
    <source>
        <dbReference type="SAM" id="MobiDB-lite"/>
    </source>
</evidence>
<dbReference type="RefSeq" id="WP_146324872.1">
    <property type="nucleotide sequence ID" value="NZ_BAABLR010000026.1"/>
</dbReference>
<keyword evidence="3" id="KW-1133">Transmembrane helix</keyword>
<evidence type="ECO:0000259" key="4">
    <source>
        <dbReference type="PROSITE" id="PS50072"/>
    </source>
</evidence>
<dbReference type="InterPro" id="IPR029000">
    <property type="entry name" value="Cyclophilin-like_dom_sf"/>
</dbReference>
<keyword evidence="3" id="KW-0812">Transmembrane</keyword>
<dbReference type="PROSITE" id="PS50072">
    <property type="entry name" value="CSA_PPIASE_2"/>
    <property type="match status" value="1"/>
</dbReference>
<dbReference type="PANTHER" id="PTHR45625">
    <property type="entry name" value="PEPTIDYL-PROLYL CIS-TRANS ISOMERASE-RELATED"/>
    <property type="match status" value="1"/>
</dbReference>
<dbReference type="InterPro" id="IPR044666">
    <property type="entry name" value="Cyclophilin_A-like"/>
</dbReference>
<evidence type="ECO:0000256" key="3">
    <source>
        <dbReference type="SAM" id="Phobius"/>
    </source>
</evidence>
<evidence type="ECO:0000313" key="6">
    <source>
        <dbReference type="Proteomes" id="UP000320791"/>
    </source>
</evidence>
<dbReference type="OrthoDB" id="5507614at2"/>
<dbReference type="GO" id="GO:0003755">
    <property type="term" value="F:peptidyl-prolyl cis-trans isomerase activity"/>
    <property type="evidence" value="ECO:0007669"/>
    <property type="project" value="InterPro"/>
</dbReference>
<keyword evidence="6" id="KW-1185">Reference proteome</keyword>
<evidence type="ECO:0000313" key="5">
    <source>
        <dbReference type="EMBL" id="TWT24050.1"/>
    </source>
</evidence>
<dbReference type="InterPro" id="IPR002130">
    <property type="entry name" value="Cyclophilin-type_PPIase_dom"/>
</dbReference>
<reference evidence="5 6" key="1">
    <citation type="submission" date="2019-08" db="EMBL/GenBank/DDBJ databases">
        <authorList>
            <person name="Lei W."/>
        </authorList>
    </citation>
    <scope>NUCLEOTIDE SEQUENCE [LARGE SCALE GENOMIC DNA]</scope>
    <source>
        <strain evidence="5 6">CCUG 58627</strain>
    </source>
</reference>
<dbReference type="AlphaFoldDB" id="A0A5C5UF15"/>
<feature type="domain" description="PPIase cyclophilin-type" evidence="4">
    <location>
        <begin position="124"/>
        <end position="279"/>
    </location>
</feature>
<dbReference type="Pfam" id="PF00160">
    <property type="entry name" value="Pro_isomerase"/>
    <property type="match status" value="1"/>
</dbReference>
<protein>
    <submittedName>
        <fullName evidence="5">Peptidylprolyl isomerase</fullName>
    </submittedName>
</protein>
<dbReference type="Proteomes" id="UP000320791">
    <property type="component" value="Unassembled WGS sequence"/>
</dbReference>
<feature type="region of interest" description="Disordered" evidence="2">
    <location>
        <begin position="259"/>
        <end position="280"/>
    </location>
</feature>
<dbReference type="CDD" id="cd00317">
    <property type="entry name" value="cyclophilin"/>
    <property type="match status" value="1"/>
</dbReference>
<comment type="caution">
    <text evidence="5">The sequence shown here is derived from an EMBL/GenBank/DDBJ whole genome shotgun (WGS) entry which is preliminary data.</text>
</comment>
<dbReference type="EMBL" id="VOHM01000020">
    <property type="protein sequence ID" value="TWT24050.1"/>
    <property type="molecule type" value="Genomic_DNA"/>
</dbReference>
<feature type="compositionally biased region" description="Low complexity" evidence="2">
    <location>
        <begin position="62"/>
        <end position="75"/>
    </location>
</feature>
<comment type="function">
    <text evidence="1">PPIases accelerate the folding of proteins. It catalyzes the cis-trans isomerization of proline imidic peptide bonds in oligopeptides.</text>
</comment>
<sequence length="280" mass="29698">MSNKERRTEALRELERELKSRDRAEKTKPLGVVFASVAVILAIVGGIWWATTSGNSDDEETTASSSSTTSPAETALEPVSTKRPTALPETVTCTYNDAGDPAREVSKPPTENVSTQGTVEVELDTSAGKIGMKLDRSVSPCTVNAIEHLAKEKYYDDTICHRLTSSGLHVLQCGDPSGTGSGGPGFQFANEHPTDSATQSATVNYGRGTIAMANAGKDTNGSQFFLNYGDSPLPTDYTYFGQINEEGLKTLDKIAETGVKDGAPDGAPAEEVKIKTASVK</sequence>
<accession>A0A5C5UF15</accession>